<name>A0A7X0SJ97_9BACL</name>
<keyword evidence="1" id="KW-0812">Transmembrane</keyword>
<dbReference type="EMBL" id="JACJVO010000009">
    <property type="protein sequence ID" value="MBB6731008.1"/>
    <property type="molecule type" value="Genomic_DNA"/>
</dbReference>
<evidence type="ECO:0000256" key="1">
    <source>
        <dbReference type="SAM" id="Phobius"/>
    </source>
</evidence>
<evidence type="ECO:0000313" key="2">
    <source>
        <dbReference type="EMBL" id="MBB6731008.1"/>
    </source>
</evidence>
<sequence length="87" mass="9932">MSKLDYRSWPLSLKISVAFSALLVVILSLTGFNSYRVYQTAMQDQIKEYVPQVLTQINKHLETYFDEVNAVSKLLDGATQQFEELGV</sequence>
<gene>
    <name evidence="2" type="ORF">H7C18_08840</name>
</gene>
<dbReference type="AlphaFoldDB" id="A0A7X0SJ97"/>
<keyword evidence="1" id="KW-1133">Transmembrane helix</keyword>
<reference evidence="2 3" key="1">
    <citation type="submission" date="2020-08" db="EMBL/GenBank/DDBJ databases">
        <title>Cohnella phylogeny.</title>
        <authorList>
            <person name="Dunlap C."/>
        </authorList>
    </citation>
    <scope>NUCLEOTIDE SEQUENCE [LARGE SCALE GENOMIC DNA]</scope>
    <source>
        <strain evidence="2 3">CBP 2801</strain>
    </source>
</reference>
<feature type="transmembrane region" description="Helical" evidence="1">
    <location>
        <begin position="12"/>
        <end position="32"/>
    </location>
</feature>
<evidence type="ECO:0000313" key="3">
    <source>
        <dbReference type="Proteomes" id="UP000564644"/>
    </source>
</evidence>
<comment type="caution">
    <text evidence="2">The sequence shown here is derived from an EMBL/GenBank/DDBJ whole genome shotgun (WGS) entry which is preliminary data.</text>
</comment>
<protein>
    <submittedName>
        <fullName evidence="2">Uncharacterized protein</fullName>
    </submittedName>
</protein>
<dbReference type="RefSeq" id="WP_185128661.1">
    <property type="nucleotide sequence ID" value="NZ_JACJVO010000009.1"/>
</dbReference>
<organism evidence="2 3">
    <name type="scientific">Cohnella zeiphila</name>
    <dbReference type="NCBI Taxonomy" id="2761120"/>
    <lineage>
        <taxon>Bacteria</taxon>
        <taxon>Bacillati</taxon>
        <taxon>Bacillota</taxon>
        <taxon>Bacilli</taxon>
        <taxon>Bacillales</taxon>
        <taxon>Paenibacillaceae</taxon>
        <taxon>Cohnella</taxon>
    </lineage>
</organism>
<dbReference type="Proteomes" id="UP000564644">
    <property type="component" value="Unassembled WGS sequence"/>
</dbReference>
<keyword evidence="3" id="KW-1185">Reference proteome</keyword>
<accession>A0A7X0SJ97</accession>
<keyword evidence="1" id="KW-0472">Membrane</keyword>
<proteinExistence type="predicted"/>